<reference evidence="1" key="2">
    <citation type="submission" date="2025-09" db="UniProtKB">
        <authorList>
            <consortium name="EnsemblPlants"/>
        </authorList>
    </citation>
    <scope>IDENTIFICATION</scope>
</reference>
<proteinExistence type="predicted"/>
<name>A0ACD5V0P5_AVESA</name>
<organism evidence="1 2">
    <name type="scientific">Avena sativa</name>
    <name type="common">Oat</name>
    <dbReference type="NCBI Taxonomy" id="4498"/>
    <lineage>
        <taxon>Eukaryota</taxon>
        <taxon>Viridiplantae</taxon>
        <taxon>Streptophyta</taxon>
        <taxon>Embryophyta</taxon>
        <taxon>Tracheophyta</taxon>
        <taxon>Spermatophyta</taxon>
        <taxon>Magnoliopsida</taxon>
        <taxon>Liliopsida</taxon>
        <taxon>Poales</taxon>
        <taxon>Poaceae</taxon>
        <taxon>BOP clade</taxon>
        <taxon>Pooideae</taxon>
        <taxon>Poodae</taxon>
        <taxon>Poeae</taxon>
        <taxon>Poeae Chloroplast Group 1 (Aveneae type)</taxon>
        <taxon>Aveninae</taxon>
        <taxon>Avena</taxon>
    </lineage>
</organism>
<accession>A0ACD5V0P5</accession>
<keyword evidence="2" id="KW-1185">Reference proteome</keyword>
<evidence type="ECO:0000313" key="1">
    <source>
        <dbReference type="EnsemblPlants" id="AVESA.00010b.r2.2DG0359840.1.CDS.1"/>
    </source>
</evidence>
<sequence length="193" mass="20313">MISISSSRRGLIGTTGALTFQLLVAALAAGPIALPGCPETCGDIAVPYPFGIGPGCFHEGFNLSCQKKHRTKLLLGDGTEVLGISLPDGTVRIDSNVFQSASADFNGTWPGPPATGPFMVSSRYNWFVAYGCNIIAQLIPYGNAVGKISTCASMCVDSVQDVNSPMCSGIGRCRAPIYWDLTSYSIQVTHMAV</sequence>
<dbReference type="Proteomes" id="UP001732700">
    <property type="component" value="Chromosome 2D"/>
</dbReference>
<evidence type="ECO:0000313" key="2">
    <source>
        <dbReference type="Proteomes" id="UP001732700"/>
    </source>
</evidence>
<protein>
    <submittedName>
        <fullName evidence="1">Uncharacterized protein</fullName>
    </submittedName>
</protein>
<reference evidence="1" key="1">
    <citation type="submission" date="2021-05" db="EMBL/GenBank/DDBJ databases">
        <authorList>
            <person name="Scholz U."/>
            <person name="Mascher M."/>
            <person name="Fiebig A."/>
        </authorList>
    </citation>
    <scope>NUCLEOTIDE SEQUENCE [LARGE SCALE GENOMIC DNA]</scope>
</reference>
<dbReference type="EnsemblPlants" id="AVESA.00010b.r2.2DG0359840.1">
    <property type="protein sequence ID" value="AVESA.00010b.r2.2DG0359840.1.CDS.1"/>
    <property type="gene ID" value="AVESA.00010b.r2.2DG0359840"/>
</dbReference>